<organism evidence="1 2">
    <name type="scientific">Amphibiibacter pelophylacis</name>
    <dbReference type="NCBI Taxonomy" id="1799477"/>
    <lineage>
        <taxon>Bacteria</taxon>
        <taxon>Pseudomonadati</taxon>
        <taxon>Pseudomonadota</taxon>
        <taxon>Betaproteobacteria</taxon>
        <taxon>Burkholderiales</taxon>
        <taxon>Sphaerotilaceae</taxon>
        <taxon>Amphibiibacter</taxon>
    </lineage>
</organism>
<dbReference type="Proteomes" id="UP001364695">
    <property type="component" value="Unassembled WGS sequence"/>
</dbReference>
<keyword evidence="1" id="KW-0489">Methyltransferase</keyword>
<proteinExistence type="predicted"/>
<sequence>MNQPWNAQQYTTHAAFVPELGQPVLDWLAPKPGEQILDVGCGDGALTLRLQQAGAQVVGVDASPDMIATAQARGLDAQVMDGAALNFEPRFDAVFSNAALHWMLKPDAVIAGVVRALKPGGRFVAEMGGAGNIAALLQAMQETFAQHPEFGAFDNPWFFPSPDDYAARLQAHGLNVRRIALIPRPTPLASGLREWLVTFSAGITRRLDEAQKTRFQDEVCERLRPQLWDGQQWVADYVRLRFIADLA</sequence>
<evidence type="ECO:0000313" key="2">
    <source>
        <dbReference type="Proteomes" id="UP001364695"/>
    </source>
</evidence>
<name>A0ACC6P544_9BURK</name>
<gene>
    <name evidence="1" type="ORF">RV045_12865</name>
</gene>
<keyword evidence="1" id="KW-0808">Transferase</keyword>
<keyword evidence="2" id="KW-1185">Reference proteome</keyword>
<protein>
    <submittedName>
        <fullName evidence="1">Methyltransferase domain-containing protein</fullName>
    </submittedName>
</protein>
<reference evidence="1" key="1">
    <citation type="submission" date="2023-10" db="EMBL/GenBank/DDBJ databases">
        <title>Amphibacter perezi, gen. nov., sp. nov. a novel taxa of the family Comamonadaceae, class Betaproteobacteria isolated from the skin microbiota of Pelophylax perezi from different populations.</title>
        <authorList>
            <person name="Costa S."/>
            <person name="Proenca D.N."/>
            <person name="Lopes I."/>
            <person name="Morais P.V."/>
        </authorList>
    </citation>
    <scope>NUCLEOTIDE SEQUENCE</scope>
    <source>
        <strain evidence="1">SL12-8</strain>
    </source>
</reference>
<accession>A0ACC6P544</accession>
<evidence type="ECO:0000313" key="1">
    <source>
        <dbReference type="EMBL" id="MEJ7139310.1"/>
    </source>
</evidence>
<dbReference type="EMBL" id="JAWDIE010000023">
    <property type="protein sequence ID" value="MEJ7139310.1"/>
    <property type="molecule type" value="Genomic_DNA"/>
</dbReference>
<comment type="caution">
    <text evidence="1">The sequence shown here is derived from an EMBL/GenBank/DDBJ whole genome shotgun (WGS) entry which is preliminary data.</text>
</comment>